<sequence length="69" mass="8024">MESAAFGTDVNLRESYRNLCCSERQSYEKNLKRSSRFSEHFTMVDISCRKRQTPTFLSADLRLVESALL</sequence>
<name>A0A8X6VEC4_TRICX</name>
<accession>A0A8X6VEC4</accession>
<evidence type="ECO:0000313" key="1">
    <source>
        <dbReference type="EMBL" id="GFY04778.1"/>
    </source>
</evidence>
<dbReference type="Proteomes" id="UP000887159">
    <property type="component" value="Unassembled WGS sequence"/>
</dbReference>
<reference evidence="1" key="1">
    <citation type="submission" date="2020-08" db="EMBL/GenBank/DDBJ databases">
        <title>Multicomponent nature underlies the extraordinary mechanical properties of spider dragline silk.</title>
        <authorList>
            <person name="Kono N."/>
            <person name="Nakamura H."/>
            <person name="Mori M."/>
            <person name="Yoshida Y."/>
            <person name="Ohtoshi R."/>
            <person name="Malay A.D."/>
            <person name="Moran D.A.P."/>
            <person name="Tomita M."/>
            <person name="Numata K."/>
            <person name="Arakawa K."/>
        </authorList>
    </citation>
    <scope>NUCLEOTIDE SEQUENCE</scope>
</reference>
<protein>
    <submittedName>
        <fullName evidence="1">Uncharacterized protein</fullName>
    </submittedName>
</protein>
<organism evidence="1 2">
    <name type="scientific">Trichonephila clavipes</name>
    <name type="common">Golden silk orbweaver</name>
    <name type="synonym">Nephila clavipes</name>
    <dbReference type="NCBI Taxonomy" id="2585209"/>
    <lineage>
        <taxon>Eukaryota</taxon>
        <taxon>Metazoa</taxon>
        <taxon>Ecdysozoa</taxon>
        <taxon>Arthropoda</taxon>
        <taxon>Chelicerata</taxon>
        <taxon>Arachnida</taxon>
        <taxon>Araneae</taxon>
        <taxon>Araneomorphae</taxon>
        <taxon>Entelegynae</taxon>
        <taxon>Araneoidea</taxon>
        <taxon>Nephilidae</taxon>
        <taxon>Trichonephila</taxon>
    </lineage>
</organism>
<dbReference type="EMBL" id="BMAU01021245">
    <property type="protein sequence ID" value="GFY04778.1"/>
    <property type="molecule type" value="Genomic_DNA"/>
</dbReference>
<evidence type="ECO:0000313" key="2">
    <source>
        <dbReference type="Proteomes" id="UP000887159"/>
    </source>
</evidence>
<proteinExistence type="predicted"/>
<dbReference type="AlphaFoldDB" id="A0A8X6VEC4"/>
<keyword evidence="2" id="KW-1185">Reference proteome</keyword>
<comment type="caution">
    <text evidence="1">The sequence shown here is derived from an EMBL/GenBank/DDBJ whole genome shotgun (WGS) entry which is preliminary data.</text>
</comment>
<gene>
    <name evidence="1" type="ORF">TNCV_420321</name>
</gene>